<proteinExistence type="predicted"/>
<evidence type="ECO:0000313" key="1">
    <source>
        <dbReference type="EMBL" id="EEN82946.1"/>
    </source>
</evidence>
<comment type="caution">
    <text evidence="1">The sequence shown here is derived from an EMBL/GenBank/DDBJ whole genome shotgun (WGS) entry which is preliminary data.</text>
</comment>
<organism evidence="1 2">
    <name type="scientific">Porphyromonas endodontalis (strain ATCC 35406 / DSM 24491 / JCM 8526 / CCUG 16442 / BCRC 14492 / NCTC 13058 / HG 370)</name>
    <name type="common">Bacteroides endodontalis</name>
    <dbReference type="NCBI Taxonomy" id="553175"/>
    <lineage>
        <taxon>Bacteria</taxon>
        <taxon>Pseudomonadati</taxon>
        <taxon>Bacteroidota</taxon>
        <taxon>Bacteroidia</taxon>
        <taxon>Bacteroidales</taxon>
        <taxon>Porphyromonadaceae</taxon>
        <taxon>Porphyromonas</taxon>
    </lineage>
</organism>
<protein>
    <submittedName>
        <fullName evidence="1">Uncharacterized protein</fullName>
    </submittedName>
</protein>
<dbReference type="Proteomes" id="UP000004295">
    <property type="component" value="Unassembled WGS sequence"/>
</dbReference>
<name>C3JA12_POREA</name>
<accession>C3JA12</accession>
<dbReference type="AlphaFoldDB" id="C3JA12"/>
<gene>
    <name evidence="1" type="ORF">POREN0001_0934</name>
</gene>
<keyword evidence="2" id="KW-1185">Reference proteome</keyword>
<reference evidence="1 2" key="1">
    <citation type="submission" date="2009-04" db="EMBL/GenBank/DDBJ databases">
        <authorList>
            <person name="Sebastian Y."/>
            <person name="Madupu R."/>
            <person name="Durkin A.S."/>
            <person name="Torralba M."/>
            <person name="Methe B."/>
            <person name="Sutton G.G."/>
            <person name="Strausberg R.L."/>
            <person name="Nelson K.E."/>
        </authorList>
    </citation>
    <scope>NUCLEOTIDE SEQUENCE [LARGE SCALE GENOMIC DNA]</scope>
    <source>
        <strain evidence="2">ATCC 35406 / DSM 24491 / JCM 8526 / CCUG 16442 / BCRC 14492 / NCTC 13058 / HG 370</strain>
    </source>
</reference>
<sequence>MISSCSQEERREQAQDCSERLLVVAVACFPVAPLHAGRTSH</sequence>
<evidence type="ECO:0000313" key="2">
    <source>
        <dbReference type="Proteomes" id="UP000004295"/>
    </source>
</evidence>
<dbReference type="EMBL" id="ACNN01000016">
    <property type="protein sequence ID" value="EEN82946.1"/>
    <property type="molecule type" value="Genomic_DNA"/>
</dbReference>